<dbReference type="Proteomes" id="UP000636709">
    <property type="component" value="Unassembled WGS sequence"/>
</dbReference>
<dbReference type="OrthoDB" id="662346at2759"/>
<gene>
    <name evidence="1" type="ORF">HU200_044487</name>
</gene>
<evidence type="ECO:0000313" key="2">
    <source>
        <dbReference type="Proteomes" id="UP000636709"/>
    </source>
</evidence>
<keyword evidence="2" id="KW-1185">Reference proteome</keyword>
<organism evidence="1 2">
    <name type="scientific">Digitaria exilis</name>
    <dbReference type="NCBI Taxonomy" id="1010633"/>
    <lineage>
        <taxon>Eukaryota</taxon>
        <taxon>Viridiplantae</taxon>
        <taxon>Streptophyta</taxon>
        <taxon>Embryophyta</taxon>
        <taxon>Tracheophyta</taxon>
        <taxon>Spermatophyta</taxon>
        <taxon>Magnoliopsida</taxon>
        <taxon>Liliopsida</taxon>
        <taxon>Poales</taxon>
        <taxon>Poaceae</taxon>
        <taxon>PACMAD clade</taxon>
        <taxon>Panicoideae</taxon>
        <taxon>Panicodae</taxon>
        <taxon>Paniceae</taxon>
        <taxon>Anthephorinae</taxon>
        <taxon>Digitaria</taxon>
    </lineage>
</organism>
<proteinExistence type="predicted"/>
<name>A0A835ECL0_9POAL</name>
<comment type="caution">
    <text evidence="1">The sequence shown here is derived from an EMBL/GenBank/DDBJ whole genome shotgun (WGS) entry which is preliminary data.</text>
</comment>
<dbReference type="EMBL" id="JACEFO010002102">
    <property type="protein sequence ID" value="KAF8683569.1"/>
    <property type="molecule type" value="Genomic_DNA"/>
</dbReference>
<dbReference type="AlphaFoldDB" id="A0A835ECL0"/>
<protein>
    <submittedName>
        <fullName evidence="1">Uncharacterized protein</fullName>
    </submittedName>
</protein>
<evidence type="ECO:0000313" key="1">
    <source>
        <dbReference type="EMBL" id="KAF8683569.1"/>
    </source>
</evidence>
<sequence length="221" mass="25175">MAEVTGDLLPPPVGTLEVLLTCSRMSGYAGPAWPRFCDICVGIGGEEVGSKLLPFEVEVEDVDEDISEREIRRHIRSRAMEDVKQWRLALRIPVRLDWPHDSLDIHVERIDYDPRWRETVVTRGGAHTSGYTAVIGRARVQLLDALVNGDDDEEEEVEDKKKRCRNTMMGRLDMKLEGTVEFGKTVPLIVWEMPPLRDTVTKPQSVVRGTVDVRMRLRRLS</sequence>
<accession>A0A835ECL0</accession>
<reference evidence="1" key="1">
    <citation type="submission" date="2020-07" db="EMBL/GenBank/DDBJ databases">
        <title>Genome sequence and genetic diversity analysis of an under-domesticated orphan crop, white fonio (Digitaria exilis).</title>
        <authorList>
            <person name="Bennetzen J.L."/>
            <person name="Chen S."/>
            <person name="Ma X."/>
            <person name="Wang X."/>
            <person name="Yssel A.E.J."/>
            <person name="Chaluvadi S.R."/>
            <person name="Johnson M."/>
            <person name="Gangashetty P."/>
            <person name="Hamidou F."/>
            <person name="Sanogo M.D."/>
            <person name="Zwaenepoel A."/>
            <person name="Wallace J."/>
            <person name="Van De Peer Y."/>
            <person name="Van Deynze A."/>
        </authorList>
    </citation>
    <scope>NUCLEOTIDE SEQUENCE</scope>
    <source>
        <tissue evidence="1">Leaves</tissue>
    </source>
</reference>